<keyword evidence="1" id="KW-0472">Membrane</keyword>
<keyword evidence="1" id="KW-1133">Transmembrane helix</keyword>
<gene>
    <name evidence="2" type="ORF">FKY71_16895</name>
</gene>
<feature type="transmembrane region" description="Helical" evidence="1">
    <location>
        <begin position="33"/>
        <end position="59"/>
    </location>
</feature>
<reference evidence="2 3" key="1">
    <citation type="submission" date="2019-06" db="EMBL/GenBank/DDBJ databases">
        <title>Metagenome assembled Genome of Spiribacter salinus SL48-SHIP from the microbial mat of Salt Lake 48 (Novosibirsk region, Russia).</title>
        <authorList>
            <person name="Shipova A."/>
            <person name="Rozanov A.S."/>
            <person name="Bryanskaya A.V."/>
            <person name="Peltek S.E."/>
        </authorList>
    </citation>
    <scope>NUCLEOTIDE SEQUENCE [LARGE SCALE GENOMIC DNA]</scope>
    <source>
        <strain evidence="2">SL48-SHIP-2</strain>
    </source>
</reference>
<comment type="caution">
    <text evidence="2">The sequence shown here is derived from an EMBL/GenBank/DDBJ whole genome shotgun (WGS) entry which is preliminary data.</text>
</comment>
<dbReference type="EMBL" id="VIFK01000361">
    <property type="protein sequence ID" value="TQE95910.1"/>
    <property type="molecule type" value="Genomic_DNA"/>
</dbReference>
<sequence>MGLWLLTTWFVGVFSTLLWPILGFIFAPTTMLWYSVVINVFGGTWDAVSLAGLAVAIVLDLSPAAGRRG</sequence>
<keyword evidence="1" id="KW-0812">Transmembrane</keyword>
<name>A0A540VGM1_9GAMM</name>
<dbReference type="AlphaFoldDB" id="A0A540VGM1"/>
<accession>A0A540VGM1</accession>
<evidence type="ECO:0000256" key="1">
    <source>
        <dbReference type="SAM" id="Phobius"/>
    </source>
</evidence>
<proteinExistence type="predicted"/>
<protein>
    <submittedName>
        <fullName evidence="2">Uncharacterized protein</fullName>
    </submittedName>
</protein>
<evidence type="ECO:0000313" key="2">
    <source>
        <dbReference type="EMBL" id="TQE95910.1"/>
    </source>
</evidence>
<dbReference type="Proteomes" id="UP000315400">
    <property type="component" value="Unassembled WGS sequence"/>
</dbReference>
<organism evidence="2 3">
    <name type="scientific">Spiribacter salinus</name>
    <dbReference type="NCBI Taxonomy" id="1335746"/>
    <lineage>
        <taxon>Bacteria</taxon>
        <taxon>Pseudomonadati</taxon>
        <taxon>Pseudomonadota</taxon>
        <taxon>Gammaproteobacteria</taxon>
        <taxon>Chromatiales</taxon>
        <taxon>Ectothiorhodospiraceae</taxon>
        <taxon>Spiribacter</taxon>
    </lineage>
</organism>
<evidence type="ECO:0000313" key="3">
    <source>
        <dbReference type="Proteomes" id="UP000315400"/>
    </source>
</evidence>